<evidence type="ECO:0000313" key="2">
    <source>
        <dbReference type="Proteomes" id="UP000290289"/>
    </source>
</evidence>
<dbReference type="PANTHER" id="PTHR32387:SF3">
    <property type="entry name" value="ATP_DNA BINDING PROTEIN"/>
    <property type="match status" value="1"/>
</dbReference>
<reference evidence="1 2" key="1">
    <citation type="submission" date="2018-10" db="EMBL/GenBank/DDBJ databases">
        <title>A high-quality apple genome assembly.</title>
        <authorList>
            <person name="Hu J."/>
        </authorList>
    </citation>
    <scope>NUCLEOTIDE SEQUENCE [LARGE SCALE GENOMIC DNA]</scope>
    <source>
        <strain evidence="2">cv. HFTH1</strain>
        <tissue evidence="1">Young leaf</tissue>
    </source>
</reference>
<accession>A0A498JQV2</accession>
<keyword evidence="2" id="KW-1185">Reference proteome</keyword>
<proteinExistence type="predicted"/>
<gene>
    <name evidence="1" type="ORF">DVH24_008472</name>
</gene>
<dbReference type="PANTHER" id="PTHR32387">
    <property type="entry name" value="WU:FJ29H11"/>
    <property type="match status" value="1"/>
</dbReference>
<evidence type="ECO:0000313" key="1">
    <source>
        <dbReference type="EMBL" id="RXH95972.1"/>
    </source>
</evidence>
<dbReference type="InterPro" id="IPR052957">
    <property type="entry name" value="Auxin_embryo_med"/>
</dbReference>
<dbReference type="EMBL" id="RDQH01000332">
    <property type="protein sequence ID" value="RXH95972.1"/>
    <property type="molecule type" value="Genomic_DNA"/>
</dbReference>
<sequence length="1288" mass="146311">MGTPKVHVEEIRKTKFSIGREEANPLTEDLHQAVKNLSAELYAKDVHFLMELIQNAEDNEYPEGVNPSLEFVITSRDITAVGAFHHLQCWAFPQERQQELRLHWGERYVYIHEMLLYILHASPFYYEFMTTKYQYFHLEMSFVSKNYVLLSESCNSNTALIMIYGSGSALPTSTLILPLKADKVEAVKQQLSSMHPEILLFLSRIKRLSVREDNVDPRHNTVSAIAISSETNFVTRKNIDAESYTLHLSAKENGYKFDAECGYYMWKQKFPVRRECRVDKINDVDEWMITLAFPIGEHFCRGTNTSPGVYAFLPTEMVTNFPFIIEADFLLASSRETILLDSKWNKGILDCIPTAFLNAFISLVRSKEDAPVSSLTRMVKFLPVQSSYEGLNVVSDGSWQKVTLNGSPGFRPPSQSFLLKSSSGNLLQNSSVFVDIPLIDQSHYDGKINDYKEELKKIGVRFEFGEACEYMGKHLMSLAAASSLTRGNVFSVLRFIRFLREKLLPPDDFISSIKDGQWLKTSLGFRSLVGSVLSDDEWTVASQISDIPFIDEAFYGKEEICQFKTELELLGVAVSFSKCYQLIIDNLKSHSCLTSWTPEVLLLMLKCMCLSSSLFQAACMHLRLPFQKKMLHQFSCYRTLNVTPFKFPADFKSCIREVKWLRSRLDLPNSAFSLVPSGIPSLPCLLPFIDDSENHYGKNIHAFKNELKSLGVVVEFKDGVKIQPAFLEKNAYSLPEAFRGKLSRAWLKTHVGYHSPDQCLLFDSKSRLKQTDGPFIDEEFYGSKITTYRKELAAIGVIVEVKKGGALIARHLDLHDEFSTFVRVYSYLSDSKWVPLADGEAPGRIWVLKENKSCLVCSLLLSHPSIDDYLNLWKVWESSESGLSHDQCCMFWLYVSKHWNLKMEKSLADAVVKVPVYSGSGGILLCNKEDVFIADDLHLQYPQPNLASLPRTRVLEIYKKIGVRTISESVQKVESSLADDVELLMIPTKKLMGKTLLRLILGFLAGPPIEMEVEKRQKAVQGLVDIAVVETPEPIIVSYDLPLSSGEVLNVKGTRKIRWDRENSKFFIQKMDKSGGQKSTIEFATYFAEAISECVLWECTEHIPALSELIKLAFVLEFNEEAVDFLMKLKNLQIFVEDGEFLNSAYPSIYLLIGKTLESPIGIKVSEHRKLCSYYIRKFPVKDEFRVDRRTGLDEWMITLVLPIGERLGGGPNSSPGIYAFYQTEMVTNFPFIVQALFLLDQGKQFSFSRSGLGILDFIPAAFVNAFLFLGNHYSSRKSRFLPVNPSC</sequence>
<name>A0A498JQV2_MALDO</name>
<organism evidence="1 2">
    <name type="scientific">Malus domestica</name>
    <name type="common">Apple</name>
    <name type="synonym">Pyrus malus</name>
    <dbReference type="NCBI Taxonomy" id="3750"/>
    <lineage>
        <taxon>Eukaryota</taxon>
        <taxon>Viridiplantae</taxon>
        <taxon>Streptophyta</taxon>
        <taxon>Embryophyta</taxon>
        <taxon>Tracheophyta</taxon>
        <taxon>Spermatophyta</taxon>
        <taxon>Magnoliopsida</taxon>
        <taxon>eudicotyledons</taxon>
        <taxon>Gunneridae</taxon>
        <taxon>Pentapetalae</taxon>
        <taxon>rosids</taxon>
        <taxon>fabids</taxon>
        <taxon>Rosales</taxon>
        <taxon>Rosaceae</taxon>
        <taxon>Amygdaloideae</taxon>
        <taxon>Maleae</taxon>
        <taxon>Malus</taxon>
    </lineage>
</organism>
<dbReference type="Proteomes" id="UP000290289">
    <property type="component" value="Chromosome 6"/>
</dbReference>
<comment type="caution">
    <text evidence="1">The sequence shown here is derived from an EMBL/GenBank/DDBJ whole genome shotgun (WGS) entry which is preliminary data.</text>
</comment>
<protein>
    <submittedName>
        <fullName evidence="1">Uncharacterized protein</fullName>
    </submittedName>
</protein>